<dbReference type="PRINTS" id="PR00261">
    <property type="entry name" value="LDLRECEPTOR"/>
</dbReference>
<dbReference type="CDD" id="cd00112">
    <property type="entry name" value="LDLa"/>
    <property type="match status" value="3"/>
</dbReference>
<evidence type="ECO:0000256" key="5">
    <source>
        <dbReference type="ARBA" id="ARBA00022825"/>
    </source>
</evidence>
<dbReference type="Pfam" id="PF00431">
    <property type="entry name" value="CUB"/>
    <property type="match status" value="1"/>
</dbReference>
<keyword evidence="10" id="KW-0812">Transmembrane</keyword>
<name>A0A3Q3K6S5_MONAL</name>
<evidence type="ECO:0000256" key="2">
    <source>
        <dbReference type="ARBA" id="ARBA00022729"/>
    </source>
</evidence>
<evidence type="ECO:0000256" key="10">
    <source>
        <dbReference type="SAM" id="Phobius"/>
    </source>
</evidence>
<dbReference type="SUPFAM" id="SSF49854">
    <property type="entry name" value="Spermadhesin, CUB domain"/>
    <property type="match status" value="1"/>
</dbReference>
<dbReference type="GO" id="GO:0007340">
    <property type="term" value="P:acrosome reaction"/>
    <property type="evidence" value="ECO:0007669"/>
    <property type="project" value="TreeGrafter"/>
</dbReference>
<feature type="domain" description="Peptidase S1" evidence="12">
    <location>
        <begin position="406"/>
        <end position="644"/>
    </location>
</feature>
<feature type="transmembrane region" description="Helical" evidence="10">
    <location>
        <begin position="21"/>
        <end position="39"/>
    </location>
</feature>
<feature type="disulfide bond" evidence="8">
    <location>
        <begin position="256"/>
        <end position="274"/>
    </location>
</feature>
<keyword evidence="3" id="KW-0677">Repeat</keyword>
<comment type="caution">
    <text evidence="8">Lacks conserved residue(s) required for the propagation of feature annotation.</text>
</comment>
<accession>A0A3Q3K6S5</accession>
<dbReference type="PANTHER" id="PTHR24252">
    <property type="entry name" value="ACROSIN-RELATED"/>
    <property type="match status" value="1"/>
</dbReference>
<dbReference type="GO" id="GO:0006508">
    <property type="term" value="P:proteolysis"/>
    <property type="evidence" value="ECO:0007669"/>
    <property type="project" value="UniProtKB-KW"/>
</dbReference>
<evidence type="ECO:0000256" key="7">
    <source>
        <dbReference type="ARBA" id="ARBA00023180"/>
    </source>
</evidence>
<dbReference type="InterPro" id="IPR001254">
    <property type="entry name" value="Trypsin_dom"/>
</dbReference>
<keyword evidence="2" id="KW-0732">Signal</keyword>
<keyword evidence="10" id="KW-0472">Membrane</keyword>
<keyword evidence="5 9" id="KW-0720">Serine protease</keyword>
<proteinExistence type="predicted"/>
<organism evidence="13 14">
    <name type="scientific">Monopterus albus</name>
    <name type="common">Swamp eel</name>
    <dbReference type="NCBI Taxonomy" id="43700"/>
    <lineage>
        <taxon>Eukaryota</taxon>
        <taxon>Metazoa</taxon>
        <taxon>Chordata</taxon>
        <taxon>Craniata</taxon>
        <taxon>Vertebrata</taxon>
        <taxon>Euteleostomi</taxon>
        <taxon>Actinopterygii</taxon>
        <taxon>Neopterygii</taxon>
        <taxon>Teleostei</taxon>
        <taxon>Neoteleostei</taxon>
        <taxon>Acanthomorphata</taxon>
        <taxon>Anabantaria</taxon>
        <taxon>Synbranchiformes</taxon>
        <taxon>Synbranchidae</taxon>
        <taxon>Monopterus</taxon>
    </lineage>
</organism>
<dbReference type="FunFam" id="4.10.400.10:FF:000065">
    <property type="entry name" value="Transmembrane protease serine 7"/>
    <property type="match status" value="1"/>
</dbReference>
<evidence type="ECO:0000256" key="4">
    <source>
        <dbReference type="ARBA" id="ARBA00022801"/>
    </source>
</evidence>
<evidence type="ECO:0008006" key="15">
    <source>
        <dbReference type="Google" id="ProtNLM"/>
    </source>
</evidence>
<keyword evidence="6 8" id="KW-1015">Disulfide bond</keyword>
<dbReference type="InterPro" id="IPR000859">
    <property type="entry name" value="CUB_dom"/>
</dbReference>
<dbReference type="InterPro" id="IPR035914">
    <property type="entry name" value="Sperma_CUB_dom_sf"/>
</dbReference>
<evidence type="ECO:0000259" key="12">
    <source>
        <dbReference type="PROSITE" id="PS50240"/>
    </source>
</evidence>
<dbReference type="PROSITE" id="PS00135">
    <property type="entry name" value="TRYPSIN_SER"/>
    <property type="match status" value="1"/>
</dbReference>
<keyword evidence="10" id="KW-1133">Transmembrane helix</keyword>
<keyword evidence="14" id="KW-1185">Reference proteome</keyword>
<evidence type="ECO:0000256" key="8">
    <source>
        <dbReference type="PROSITE-ProRule" id="PRU00124"/>
    </source>
</evidence>
<feature type="disulfide bond" evidence="8">
    <location>
        <begin position="322"/>
        <end position="334"/>
    </location>
</feature>
<dbReference type="CDD" id="cd00041">
    <property type="entry name" value="CUB"/>
    <property type="match status" value="1"/>
</dbReference>
<sequence>LEFLPASDSKKLEKKPGQRRTLWVGVGLLLTGLLVWNFHCELALSKHWVKVNHMHWVLSASCSEDGGDGMVAYYQSEFDLPVPQQKFLDEAIESLDSPAESQQGRQGRVLLRPTDALNVNGVISRGVRTFNIRVSEAGTVQSPGFPDFPYPPNFYLQWRLRADPGHRVLLNFHTLILEDNCQQDFIKIYDSLAPIEHDITTRCGLCGSKLDSTVLTAQSNMMTIRFVSDSSYVDQGFTANYEAFVPTNPCPGRFQCANNLCVDRTLQCDGWEDCGDGSDEVNCKCETFQMQCGNGHCKPKFWLCDGVDDCRDNTDEENCVKCKPGQFTCRDGRCIPDQLKCDGRSDCSDGSDESKCERSLVLPRCSEFTFRCRDGRCISKLNPECDYEPAPGAVCCGMKPYQSSRIVGGEVSREGEWPWQVSLHVRGMGHVCGASVLSPRWLLTAAHCVQDSQVYRYSQADQWEAFLGLQSQSKIDKSTVRRKIKRIITHENYDHLTYDNDVALMEMDTEVPLNQYIFPICLPSPSYDFPAGQEAWITGWGATREDGIAATDLQKAAVRIINSTVCKSLLGDDVSDRMLCAGVLQGGVDACQGDSGGPLSVTSPNGRVFLAGVVSWGDGCGRRNKPGVYVRITKYRSWIKEQSGV</sequence>
<dbReference type="PROSITE" id="PS00134">
    <property type="entry name" value="TRYPSIN_HIS"/>
    <property type="match status" value="1"/>
</dbReference>
<protein>
    <recommendedName>
        <fullName evidence="15">Suppression of tumorigenicity 14b</fullName>
    </recommendedName>
</protein>
<reference evidence="13" key="1">
    <citation type="submission" date="2025-08" db="UniProtKB">
        <authorList>
            <consortium name="Ensembl"/>
        </authorList>
    </citation>
    <scope>IDENTIFICATION</scope>
</reference>
<dbReference type="InterPro" id="IPR033116">
    <property type="entry name" value="TRYPSIN_SER"/>
</dbReference>
<feature type="disulfide bond" evidence="8">
    <location>
        <begin position="304"/>
        <end position="319"/>
    </location>
</feature>
<dbReference type="InterPro" id="IPR018114">
    <property type="entry name" value="TRYPSIN_HIS"/>
</dbReference>
<dbReference type="Pfam" id="PF00057">
    <property type="entry name" value="Ldl_recept_a"/>
    <property type="match status" value="3"/>
</dbReference>
<keyword evidence="4 9" id="KW-0378">Hydrolase</keyword>
<feature type="disulfide bond" evidence="8">
    <location>
        <begin position="292"/>
        <end position="310"/>
    </location>
</feature>
<evidence type="ECO:0000256" key="9">
    <source>
        <dbReference type="RuleBase" id="RU363034"/>
    </source>
</evidence>
<feature type="disulfide bond" evidence="8">
    <location>
        <begin position="341"/>
        <end position="356"/>
    </location>
</feature>
<dbReference type="Ensembl" id="ENSMALT00000025455.1">
    <property type="protein sequence ID" value="ENSMALP00000024985.1"/>
    <property type="gene ID" value="ENSMALG00000017279.1"/>
</dbReference>
<dbReference type="PROSITE" id="PS01180">
    <property type="entry name" value="CUB"/>
    <property type="match status" value="1"/>
</dbReference>
<dbReference type="InterPro" id="IPR009003">
    <property type="entry name" value="Peptidase_S1_PA"/>
</dbReference>
<dbReference type="SUPFAM" id="SSF57424">
    <property type="entry name" value="LDL receptor-like module"/>
    <property type="match status" value="3"/>
</dbReference>
<dbReference type="GO" id="GO:0004252">
    <property type="term" value="F:serine-type endopeptidase activity"/>
    <property type="evidence" value="ECO:0007669"/>
    <property type="project" value="InterPro"/>
</dbReference>
<dbReference type="InterPro" id="IPR002172">
    <property type="entry name" value="LDrepeatLR_classA_rpt"/>
</dbReference>
<dbReference type="FunFam" id="2.40.10.10:FF:000003">
    <property type="entry name" value="Transmembrane serine protease 3"/>
    <property type="match status" value="1"/>
</dbReference>
<reference evidence="13" key="2">
    <citation type="submission" date="2025-09" db="UniProtKB">
        <authorList>
            <consortium name="Ensembl"/>
        </authorList>
    </citation>
    <scope>IDENTIFICATION</scope>
</reference>
<dbReference type="SUPFAM" id="SSF50494">
    <property type="entry name" value="Trypsin-like serine proteases"/>
    <property type="match status" value="1"/>
</dbReference>
<feature type="disulfide bond" evidence="8">
    <location>
        <begin position="329"/>
        <end position="347"/>
    </location>
</feature>
<dbReference type="Gene3D" id="4.10.400.10">
    <property type="entry name" value="Low-density Lipoprotein Receptor"/>
    <property type="match status" value="3"/>
</dbReference>
<dbReference type="InterPro" id="IPR023415">
    <property type="entry name" value="LDLR_class-A_CS"/>
</dbReference>
<keyword evidence="1 9" id="KW-0645">Protease</keyword>
<keyword evidence="7" id="KW-0325">Glycoprotein</keyword>
<evidence type="ECO:0000256" key="3">
    <source>
        <dbReference type="ARBA" id="ARBA00022737"/>
    </source>
</evidence>
<dbReference type="Proteomes" id="UP000261600">
    <property type="component" value="Unplaced"/>
</dbReference>
<dbReference type="Gene3D" id="2.40.10.10">
    <property type="entry name" value="Trypsin-like serine proteases"/>
    <property type="match status" value="2"/>
</dbReference>
<evidence type="ECO:0000256" key="6">
    <source>
        <dbReference type="ARBA" id="ARBA00023157"/>
    </source>
</evidence>
<evidence type="ECO:0000313" key="14">
    <source>
        <dbReference type="Proteomes" id="UP000261600"/>
    </source>
</evidence>
<dbReference type="PANTHER" id="PTHR24252:SF17">
    <property type="entry name" value="SUPPRESSOR OF TUMORIGENICITY 14 PROTEIN HOMOLOG-RELATED"/>
    <property type="match status" value="1"/>
</dbReference>
<dbReference type="PROSITE" id="PS01209">
    <property type="entry name" value="LDLRA_1"/>
    <property type="match status" value="1"/>
</dbReference>
<evidence type="ECO:0000259" key="11">
    <source>
        <dbReference type="PROSITE" id="PS01180"/>
    </source>
</evidence>
<dbReference type="InterPro" id="IPR043504">
    <property type="entry name" value="Peptidase_S1_PA_chymotrypsin"/>
</dbReference>
<dbReference type="CDD" id="cd00190">
    <property type="entry name" value="Tryp_SPc"/>
    <property type="match status" value="1"/>
</dbReference>
<dbReference type="Gene3D" id="2.60.120.290">
    <property type="entry name" value="Spermadhesin, CUB domain"/>
    <property type="match status" value="1"/>
</dbReference>
<dbReference type="InterPro" id="IPR036055">
    <property type="entry name" value="LDL_receptor-like_sf"/>
</dbReference>
<dbReference type="SMART" id="SM00042">
    <property type="entry name" value="CUB"/>
    <property type="match status" value="1"/>
</dbReference>
<dbReference type="PROSITE" id="PS50240">
    <property type="entry name" value="TRYPSIN_DOM"/>
    <property type="match status" value="1"/>
</dbReference>
<feature type="disulfide bond" evidence="8">
    <location>
        <begin position="268"/>
        <end position="283"/>
    </location>
</feature>
<evidence type="ECO:0000256" key="1">
    <source>
        <dbReference type="ARBA" id="ARBA00022670"/>
    </source>
</evidence>
<dbReference type="FunFam" id="4.10.400.10:FF:000034">
    <property type="entry name" value="Low-density lipoprotein receptor-related protein 2"/>
    <property type="match status" value="1"/>
</dbReference>
<dbReference type="Pfam" id="PF00089">
    <property type="entry name" value="Trypsin"/>
    <property type="match status" value="1"/>
</dbReference>
<dbReference type="PROSITE" id="PS50068">
    <property type="entry name" value="LDLRA_2"/>
    <property type="match status" value="3"/>
</dbReference>
<feature type="domain" description="CUB" evidence="11">
    <location>
        <begin position="119"/>
        <end position="244"/>
    </location>
</feature>
<feature type="disulfide bond" evidence="8">
    <location>
        <begin position="285"/>
        <end position="297"/>
    </location>
</feature>
<dbReference type="AlphaFoldDB" id="A0A3Q3K6S5"/>
<evidence type="ECO:0000313" key="13">
    <source>
        <dbReference type="Ensembl" id="ENSMALP00000024985.1"/>
    </source>
</evidence>
<dbReference type="SMART" id="SM00192">
    <property type="entry name" value="LDLa"/>
    <property type="match status" value="3"/>
</dbReference>
<dbReference type="SMART" id="SM00020">
    <property type="entry name" value="Tryp_SPc"/>
    <property type="match status" value="1"/>
</dbReference>